<dbReference type="SUPFAM" id="SSF50475">
    <property type="entry name" value="FMN-binding split barrel"/>
    <property type="match status" value="1"/>
</dbReference>
<reference evidence="2" key="1">
    <citation type="journal article" date="2019" name="Int. J. Syst. Evol. Microbiol.">
        <title>The Global Catalogue of Microorganisms (GCM) 10K type strain sequencing project: providing services to taxonomists for standard genome sequencing and annotation.</title>
        <authorList>
            <consortium name="The Broad Institute Genomics Platform"/>
            <consortium name="The Broad Institute Genome Sequencing Center for Infectious Disease"/>
            <person name="Wu L."/>
            <person name="Ma J."/>
        </authorList>
    </citation>
    <scope>NUCLEOTIDE SEQUENCE [LARGE SCALE GENOMIC DNA]</scope>
    <source>
        <strain evidence="2">CGMCC 1.16619</strain>
    </source>
</reference>
<dbReference type="RefSeq" id="WP_377321968.1">
    <property type="nucleotide sequence ID" value="NZ_JBHSNF010000004.1"/>
</dbReference>
<dbReference type="Gene3D" id="2.30.110.10">
    <property type="entry name" value="Electron Transport, Fmn-binding Protein, Chain A"/>
    <property type="match status" value="1"/>
</dbReference>
<gene>
    <name evidence="1" type="ORF">ACFPPA_16695</name>
</gene>
<dbReference type="Proteomes" id="UP001596114">
    <property type="component" value="Unassembled WGS sequence"/>
</dbReference>
<accession>A0ABW0QV05</accession>
<comment type="caution">
    <text evidence="1">The sequence shown here is derived from an EMBL/GenBank/DDBJ whole genome shotgun (WGS) entry which is preliminary data.</text>
</comment>
<organism evidence="1 2">
    <name type="scientific">Rhodanobacter ginsengisoli</name>
    <dbReference type="NCBI Taxonomy" id="418646"/>
    <lineage>
        <taxon>Bacteria</taxon>
        <taxon>Pseudomonadati</taxon>
        <taxon>Pseudomonadota</taxon>
        <taxon>Gammaproteobacteria</taxon>
        <taxon>Lysobacterales</taxon>
        <taxon>Rhodanobacteraceae</taxon>
        <taxon>Rhodanobacter</taxon>
    </lineage>
</organism>
<evidence type="ECO:0000313" key="1">
    <source>
        <dbReference type="EMBL" id="MFC5527382.1"/>
    </source>
</evidence>
<dbReference type="EMBL" id="JBHSNF010000004">
    <property type="protein sequence ID" value="MFC5527382.1"/>
    <property type="molecule type" value="Genomic_DNA"/>
</dbReference>
<evidence type="ECO:0000313" key="2">
    <source>
        <dbReference type="Proteomes" id="UP001596114"/>
    </source>
</evidence>
<protein>
    <recommendedName>
        <fullName evidence="3">Pyridoxamine 5'-phosphate oxidase putative domain-containing protein</fullName>
    </recommendedName>
</protein>
<dbReference type="InterPro" id="IPR012349">
    <property type="entry name" value="Split_barrel_FMN-bd"/>
</dbReference>
<sequence>MPSTIAPTVIDADNARFIAGGVSIIVSARNAGNRPDLVRAQGCRVARDRRTIRLFVVTAQAVELLADLRQNGRIAVVFTEPSSHRSLQLKGDDAAIVPLRRGDPARIAAYRDAMVTELARIGVSEVMTRALLAGATGEMVSIEFTLGTAFVQTPGPEAGMPLPQAS</sequence>
<proteinExistence type="predicted"/>
<keyword evidence="2" id="KW-1185">Reference proteome</keyword>
<evidence type="ECO:0008006" key="3">
    <source>
        <dbReference type="Google" id="ProtNLM"/>
    </source>
</evidence>
<name>A0ABW0QV05_9GAMM</name>